<dbReference type="GO" id="GO:0003677">
    <property type="term" value="F:DNA binding"/>
    <property type="evidence" value="ECO:0007669"/>
    <property type="project" value="UniProtKB-KW"/>
</dbReference>
<dbReference type="GO" id="GO:1901135">
    <property type="term" value="P:carbohydrate derivative metabolic process"/>
    <property type="evidence" value="ECO:0007669"/>
    <property type="project" value="InterPro"/>
</dbReference>
<evidence type="ECO:0000256" key="1">
    <source>
        <dbReference type="ARBA" id="ARBA00023015"/>
    </source>
</evidence>
<dbReference type="Pfam" id="PF01380">
    <property type="entry name" value="SIS"/>
    <property type="match status" value="1"/>
</dbReference>
<keyword evidence="3" id="KW-0804">Transcription</keyword>
<accession>A0A7G9GP60</accession>
<proteinExistence type="predicted"/>
<dbReference type="AlphaFoldDB" id="A0A7G9GP60"/>
<dbReference type="Pfam" id="PF01418">
    <property type="entry name" value="HTH_6"/>
    <property type="match status" value="1"/>
</dbReference>
<dbReference type="InterPro" id="IPR047640">
    <property type="entry name" value="RpiR-like"/>
</dbReference>
<dbReference type="SUPFAM" id="SSF53697">
    <property type="entry name" value="SIS domain"/>
    <property type="match status" value="1"/>
</dbReference>
<reference evidence="6 7" key="1">
    <citation type="submission" date="2020-08" db="EMBL/GenBank/DDBJ databases">
        <authorList>
            <person name="Liu C."/>
            <person name="Sun Q."/>
        </authorList>
    </citation>
    <scope>NUCLEOTIDE SEQUENCE [LARGE SCALE GENOMIC DNA]</scope>
    <source>
        <strain evidence="6 7">NSJ-61</strain>
    </source>
</reference>
<dbReference type="InterPro" id="IPR046348">
    <property type="entry name" value="SIS_dom_sf"/>
</dbReference>
<dbReference type="CDD" id="cd05013">
    <property type="entry name" value="SIS_RpiR"/>
    <property type="match status" value="1"/>
</dbReference>
<dbReference type="SUPFAM" id="SSF46689">
    <property type="entry name" value="Homeodomain-like"/>
    <property type="match status" value="1"/>
</dbReference>
<dbReference type="KEGG" id="ehn:H9Q80_01125"/>
<evidence type="ECO:0000259" key="5">
    <source>
        <dbReference type="PROSITE" id="PS51464"/>
    </source>
</evidence>
<dbReference type="GO" id="GO:0097367">
    <property type="term" value="F:carbohydrate derivative binding"/>
    <property type="evidence" value="ECO:0007669"/>
    <property type="project" value="InterPro"/>
</dbReference>
<keyword evidence="7" id="KW-1185">Reference proteome</keyword>
<dbReference type="InterPro" id="IPR036388">
    <property type="entry name" value="WH-like_DNA-bd_sf"/>
</dbReference>
<dbReference type="RefSeq" id="WP_117454236.1">
    <property type="nucleotide sequence ID" value="NZ_CP060636.1"/>
</dbReference>
<name>A0A7G9GP60_9FIRM</name>
<dbReference type="Proteomes" id="UP000515856">
    <property type="component" value="Chromosome"/>
</dbReference>
<keyword evidence="1" id="KW-0805">Transcription regulation</keyword>
<dbReference type="PROSITE" id="PS51071">
    <property type="entry name" value="HTH_RPIR"/>
    <property type="match status" value="1"/>
</dbReference>
<evidence type="ECO:0000313" key="6">
    <source>
        <dbReference type="EMBL" id="QNM12592.1"/>
    </source>
</evidence>
<dbReference type="InterPro" id="IPR000281">
    <property type="entry name" value="HTH_RpiR"/>
</dbReference>
<dbReference type="GO" id="GO:0003700">
    <property type="term" value="F:DNA-binding transcription factor activity"/>
    <property type="evidence" value="ECO:0007669"/>
    <property type="project" value="InterPro"/>
</dbReference>
<feature type="domain" description="HTH rpiR-type" evidence="4">
    <location>
        <begin position="1"/>
        <end position="77"/>
    </location>
</feature>
<protein>
    <submittedName>
        <fullName evidence="6">MurR/RpiR family transcriptional regulator</fullName>
    </submittedName>
</protein>
<dbReference type="InterPro" id="IPR035472">
    <property type="entry name" value="RpiR-like_SIS"/>
</dbReference>
<dbReference type="EMBL" id="CP060636">
    <property type="protein sequence ID" value="QNM12592.1"/>
    <property type="molecule type" value="Genomic_DNA"/>
</dbReference>
<dbReference type="Gene3D" id="1.10.10.10">
    <property type="entry name" value="Winged helix-like DNA-binding domain superfamily/Winged helix DNA-binding domain"/>
    <property type="match status" value="1"/>
</dbReference>
<dbReference type="Gene3D" id="3.40.50.10490">
    <property type="entry name" value="Glucose-6-phosphate isomerase like protein, domain 1"/>
    <property type="match status" value="1"/>
</dbReference>
<evidence type="ECO:0000256" key="3">
    <source>
        <dbReference type="ARBA" id="ARBA00023163"/>
    </source>
</evidence>
<dbReference type="PANTHER" id="PTHR30514">
    <property type="entry name" value="GLUCOKINASE"/>
    <property type="match status" value="1"/>
</dbReference>
<evidence type="ECO:0000259" key="4">
    <source>
        <dbReference type="PROSITE" id="PS51071"/>
    </source>
</evidence>
<evidence type="ECO:0000313" key="7">
    <source>
        <dbReference type="Proteomes" id="UP000515856"/>
    </source>
</evidence>
<dbReference type="PROSITE" id="PS51464">
    <property type="entry name" value="SIS"/>
    <property type="match status" value="1"/>
</dbReference>
<dbReference type="InterPro" id="IPR001347">
    <property type="entry name" value="SIS_dom"/>
</dbReference>
<dbReference type="InterPro" id="IPR009057">
    <property type="entry name" value="Homeodomain-like_sf"/>
</dbReference>
<evidence type="ECO:0000256" key="2">
    <source>
        <dbReference type="ARBA" id="ARBA00023125"/>
    </source>
</evidence>
<gene>
    <name evidence="6" type="ORF">H9Q80_01125</name>
</gene>
<keyword evidence="2" id="KW-0238">DNA-binding</keyword>
<dbReference type="PANTHER" id="PTHR30514:SF1">
    <property type="entry name" value="HTH-TYPE TRANSCRIPTIONAL REGULATOR HEXR-RELATED"/>
    <property type="match status" value="1"/>
</dbReference>
<organism evidence="6 7">
    <name type="scientific">[Eubacterium] hominis</name>
    <dbReference type="NCBI Taxonomy" id="2764325"/>
    <lineage>
        <taxon>Bacteria</taxon>
        <taxon>Bacillati</taxon>
        <taxon>Bacillota</taxon>
        <taxon>Erysipelotrichia</taxon>
        <taxon>Erysipelotrichales</taxon>
        <taxon>Erysipelotrichaceae</taxon>
        <taxon>Amedibacillus</taxon>
    </lineage>
</organism>
<feature type="domain" description="SIS" evidence="5">
    <location>
        <begin position="123"/>
        <end position="263"/>
    </location>
</feature>
<sequence>MNVKLKIRERYQNLSKTNRKIADHILSDTDGFLKMTALDAAESYQTSSASIIRFAKTLGYKGLDEFKIALAKDLSKEEKIYDVDTIISKTDDIETLCQKVEMLVDNTNHDLFELLDKDVLSKAIDCLKNSENIYLLGIGASMLPAYDMYHKLKRINFKAHYEFDAHMAVEFFNYVTEKDCVVAFSYSGLSREVTYPCEIAKEKGANIIAVTRNAPSKLSDLANMILHVPDKEHLTRIGAISSRFSSMEIVDLLYLGITQKDDKMFEDKLINTSLLVRELKED</sequence>